<feature type="transmembrane region" description="Helical" evidence="1">
    <location>
        <begin position="29"/>
        <end position="50"/>
    </location>
</feature>
<dbReference type="AlphaFoldDB" id="A0AAF0PQU1"/>
<evidence type="ECO:0000256" key="1">
    <source>
        <dbReference type="SAM" id="Phobius"/>
    </source>
</evidence>
<keyword evidence="1" id="KW-1133">Transmembrane helix</keyword>
<keyword evidence="3" id="KW-1185">Reference proteome</keyword>
<keyword evidence="1" id="KW-0472">Membrane</keyword>
<proteinExistence type="predicted"/>
<reference evidence="2" key="1">
    <citation type="submission" date="2023-08" db="EMBL/GenBank/DDBJ databases">
        <title>A de novo genome assembly of Solanum verrucosum Schlechtendal, a Mexican diploid species geographically isolated from the other diploid A-genome species in potato relatives.</title>
        <authorList>
            <person name="Hosaka K."/>
        </authorList>
    </citation>
    <scope>NUCLEOTIDE SEQUENCE</scope>
    <source>
        <tissue evidence="2">Young leaves</tissue>
    </source>
</reference>
<name>A0AAF0PQU1_SOLVR</name>
<gene>
    <name evidence="2" type="ORF">MTR67_002416</name>
</gene>
<sequence length="82" mass="9317">MSTVKLSVSINGSPSDFFSSWTSRSLSPFLFILAMGGVLESMPTCMISLFPIPRKIIKMFDAIGRNFLWQGKKKYHLVKWDV</sequence>
<evidence type="ECO:0000313" key="2">
    <source>
        <dbReference type="EMBL" id="WMV09031.1"/>
    </source>
</evidence>
<organism evidence="2 3">
    <name type="scientific">Solanum verrucosum</name>
    <dbReference type="NCBI Taxonomy" id="315347"/>
    <lineage>
        <taxon>Eukaryota</taxon>
        <taxon>Viridiplantae</taxon>
        <taxon>Streptophyta</taxon>
        <taxon>Embryophyta</taxon>
        <taxon>Tracheophyta</taxon>
        <taxon>Spermatophyta</taxon>
        <taxon>Magnoliopsida</taxon>
        <taxon>eudicotyledons</taxon>
        <taxon>Gunneridae</taxon>
        <taxon>Pentapetalae</taxon>
        <taxon>asterids</taxon>
        <taxon>lamiids</taxon>
        <taxon>Solanales</taxon>
        <taxon>Solanaceae</taxon>
        <taxon>Solanoideae</taxon>
        <taxon>Solaneae</taxon>
        <taxon>Solanum</taxon>
    </lineage>
</organism>
<protein>
    <submittedName>
        <fullName evidence="2">Uncharacterized protein</fullName>
    </submittedName>
</protein>
<dbReference type="Proteomes" id="UP001234989">
    <property type="component" value="Chromosome 1"/>
</dbReference>
<dbReference type="EMBL" id="CP133612">
    <property type="protein sequence ID" value="WMV09031.1"/>
    <property type="molecule type" value="Genomic_DNA"/>
</dbReference>
<keyword evidence="1" id="KW-0812">Transmembrane</keyword>
<evidence type="ECO:0000313" key="3">
    <source>
        <dbReference type="Proteomes" id="UP001234989"/>
    </source>
</evidence>
<accession>A0AAF0PQU1</accession>